<accession>A0A8J3BK70</accession>
<sequence length="162" mass="18846">MDIGTTIIGVVLAAICLLPFFLISRGRKKREEKTIKSLMDIAKQQDCQINQYELCNNLIIGMDKNKNVLLFKKDYDDIPREQLIYLSEIQSCKVVEISRTIKNKSATIKLIDRLELMLIPNNKSKPEIKLEFFNVEKDFQLNGQLQLINKWSKEIKDQLKSN</sequence>
<dbReference type="EMBL" id="BMNR01000002">
    <property type="protein sequence ID" value="GGK16473.1"/>
    <property type="molecule type" value="Genomic_DNA"/>
</dbReference>
<reference evidence="2" key="2">
    <citation type="submission" date="2020-09" db="EMBL/GenBank/DDBJ databases">
        <authorList>
            <person name="Sun Q."/>
            <person name="Ohkuma M."/>
        </authorList>
    </citation>
    <scope>NUCLEOTIDE SEQUENCE</scope>
    <source>
        <strain evidence="2">JCM 12862</strain>
    </source>
</reference>
<evidence type="ECO:0000313" key="3">
    <source>
        <dbReference type="Proteomes" id="UP000612329"/>
    </source>
</evidence>
<comment type="caution">
    <text evidence="2">The sequence shown here is derived from an EMBL/GenBank/DDBJ whole genome shotgun (WGS) entry which is preliminary data.</text>
</comment>
<gene>
    <name evidence="2" type="ORF">GCM10007962_08530</name>
</gene>
<reference evidence="2" key="1">
    <citation type="journal article" date="2014" name="Int. J. Syst. Evol. Microbiol.">
        <title>Complete genome sequence of Corynebacterium casei LMG S-19264T (=DSM 44701T), isolated from a smear-ripened cheese.</title>
        <authorList>
            <consortium name="US DOE Joint Genome Institute (JGI-PGF)"/>
            <person name="Walter F."/>
            <person name="Albersmeier A."/>
            <person name="Kalinowski J."/>
            <person name="Ruckert C."/>
        </authorList>
    </citation>
    <scope>NUCLEOTIDE SEQUENCE</scope>
    <source>
        <strain evidence="2">JCM 12862</strain>
    </source>
</reference>
<dbReference type="AlphaFoldDB" id="A0A8J3BK70"/>
<evidence type="ECO:0000256" key="1">
    <source>
        <dbReference type="SAM" id="Phobius"/>
    </source>
</evidence>
<organism evidence="2 3">
    <name type="scientific">Yeosuana aromativorans</name>
    <dbReference type="NCBI Taxonomy" id="288019"/>
    <lineage>
        <taxon>Bacteria</taxon>
        <taxon>Pseudomonadati</taxon>
        <taxon>Bacteroidota</taxon>
        <taxon>Flavobacteriia</taxon>
        <taxon>Flavobacteriales</taxon>
        <taxon>Flavobacteriaceae</taxon>
        <taxon>Yeosuana</taxon>
    </lineage>
</organism>
<keyword evidence="1" id="KW-0472">Membrane</keyword>
<evidence type="ECO:0000313" key="2">
    <source>
        <dbReference type="EMBL" id="GGK16473.1"/>
    </source>
</evidence>
<dbReference type="Proteomes" id="UP000612329">
    <property type="component" value="Unassembled WGS sequence"/>
</dbReference>
<name>A0A8J3BK70_9FLAO</name>
<keyword evidence="3" id="KW-1185">Reference proteome</keyword>
<dbReference type="RefSeq" id="WP_188650389.1">
    <property type="nucleotide sequence ID" value="NZ_BMNR01000002.1"/>
</dbReference>
<keyword evidence="1" id="KW-1133">Transmembrane helix</keyword>
<protein>
    <submittedName>
        <fullName evidence="2">Uncharacterized protein</fullName>
    </submittedName>
</protein>
<proteinExistence type="predicted"/>
<feature type="transmembrane region" description="Helical" evidence="1">
    <location>
        <begin position="6"/>
        <end position="23"/>
    </location>
</feature>
<keyword evidence="1" id="KW-0812">Transmembrane</keyword>